<dbReference type="EMBL" id="SJTG01000007">
    <property type="protein sequence ID" value="TCI06207.1"/>
    <property type="molecule type" value="Genomic_DNA"/>
</dbReference>
<gene>
    <name evidence="1" type="ORF">EZM97_35410</name>
</gene>
<evidence type="ECO:0000313" key="1">
    <source>
        <dbReference type="EMBL" id="TCI06207.1"/>
    </source>
</evidence>
<proteinExistence type="predicted"/>
<sequence>MIGIDSRSKLQRRLTTSMCHRGEQRQEADRKNSHLMYGLHDRLKIAQVHYLVLKGQSTLPAEAALGVEAISGNRPDLALLRHQQLAVGRH</sequence>
<keyword evidence="2" id="KW-1185">Reference proteome</keyword>
<dbReference type="Proteomes" id="UP000291822">
    <property type="component" value="Unassembled WGS sequence"/>
</dbReference>
<reference evidence="1 2" key="1">
    <citation type="submission" date="2019-02" db="EMBL/GenBank/DDBJ databases">
        <title>Dyella amyloliquefaciens sp. nov., isolated from forest soil.</title>
        <authorList>
            <person name="Gao Z.-H."/>
            <person name="Qiu L.-H."/>
        </authorList>
    </citation>
    <scope>NUCLEOTIDE SEQUENCE [LARGE SCALE GENOMIC DNA]</scope>
    <source>
        <strain evidence="1 2">KACC 12747</strain>
    </source>
</reference>
<accession>A0A4R0YLF2</accession>
<comment type="caution">
    <text evidence="1">The sequence shown here is derived from an EMBL/GenBank/DDBJ whole genome shotgun (WGS) entry which is preliminary data.</text>
</comment>
<protein>
    <submittedName>
        <fullName evidence="1">Uncharacterized protein</fullName>
    </submittedName>
</protein>
<dbReference type="AlphaFoldDB" id="A0A4R0YLF2"/>
<organism evidence="1 2">
    <name type="scientific">Dyella soli</name>
    <dbReference type="NCBI Taxonomy" id="522319"/>
    <lineage>
        <taxon>Bacteria</taxon>
        <taxon>Pseudomonadati</taxon>
        <taxon>Pseudomonadota</taxon>
        <taxon>Gammaproteobacteria</taxon>
        <taxon>Lysobacterales</taxon>
        <taxon>Rhodanobacteraceae</taxon>
        <taxon>Dyella</taxon>
    </lineage>
</organism>
<name>A0A4R0YLF2_9GAMM</name>
<dbReference type="RefSeq" id="WP_131152634.1">
    <property type="nucleotide sequence ID" value="NZ_SJTG01000007.1"/>
</dbReference>
<evidence type="ECO:0000313" key="2">
    <source>
        <dbReference type="Proteomes" id="UP000291822"/>
    </source>
</evidence>